<keyword evidence="5 12" id="KW-0067">ATP-binding</keyword>
<evidence type="ECO:0000256" key="6">
    <source>
        <dbReference type="ARBA" id="ARBA00023125"/>
    </source>
</evidence>
<organism evidence="15 16">
    <name type="scientific">Thauera propionica</name>
    <dbReference type="NCBI Taxonomy" id="2019431"/>
    <lineage>
        <taxon>Bacteria</taxon>
        <taxon>Pseudomonadati</taxon>
        <taxon>Pseudomonadota</taxon>
        <taxon>Betaproteobacteria</taxon>
        <taxon>Rhodocyclales</taxon>
        <taxon>Zoogloeaceae</taxon>
        <taxon>Thauera</taxon>
    </lineage>
</organism>
<dbReference type="Pfam" id="PF13361">
    <property type="entry name" value="UvrD_C"/>
    <property type="match status" value="1"/>
</dbReference>
<dbReference type="InterPro" id="IPR000212">
    <property type="entry name" value="DNA_helicase_UvrD/REP"/>
</dbReference>
<comment type="catalytic activity">
    <reaction evidence="8">
        <text>Couples ATP hydrolysis with the unwinding of duplex DNA by translocating in the 3'-5' direction.</text>
        <dbReference type="EC" id="5.6.2.4"/>
    </reaction>
</comment>
<gene>
    <name evidence="15" type="ORF">CGK74_09650</name>
</gene>
<dbReference type="InterPro" id="IPR027417">
    <property type="entry name" value="P-loop_NTPase"/>
</dbReference>
<sequence>MSNLLANLNTEQLQAVTLPPQHALILAGAGSGKTRVLTTRIAWLIQSGQVDPAGILAVTFTNKAAKEMLARLATMLPVSTRGMWIGTFHGLANRLLRAHHRDAGLPQLFQILDSGDQLAAIKRLLKTLNVDDEKFPPRELQHFINGQKEAGNRPHAVEAWDDYTRQRVQLYQEYETQCQRESVVDFAELLLRSYELLERNEPLRRHYQRRFRHILVDEFQDTNRLQYRWLRLFADEGREGGAAMFCVGDDDQSIYRFRGAEVGNMRDFEREFRVQNVIRLEQNYRSHSNILDAANAIIRHNSNRLGKNLWTDQGAGEPIRVFEAFSDGDEARWIVEEIQSLVRDGALRSEIALLYRSNAQSRVLEHQLFSAGIPYRVYGGLRFFERQEIKHALAYLRLIANPDDDTSFARVVNFPTRGIGARSLEVLTDAARVYNTSLYATVPHLTGKPGTSLAQFVRLVEDLRRDTASLPLPELVDHVLDLSGLRAHYKADKEGRERLENLDELINAAANFLAESQVDAEVLAQPHALLADFLSHASLEAGDHQADQGADAVQLMTVHSAKGLEFNVVFLSGLEEGLFPHENSILETDGLEEERRLMYVAVTRARERLYLSFAQSRMLHGQTRYNLRSRFLEEIPAELTKWLTPPNPRSAAGGAMGGMGGGYFKPSSAPQVQRAPRPAFATLPNGLRIGQSVSHAKFGQGVIVAAEGSGADAKVQINFGPAGVKWLLLAVAKLEPV</sequence>
<dbReference type="GO" id="GO:0000725">
    <property type="term" value="P:recombinational repair"/>
    <property type="evidence" value="ECO:0007669"/>
    <property type="project" value="TreeGrafter"/>
</dbReference>
<dbReference type="GO" id="GO:0043138">
    <property type="term" value="F:3'-5' DNA helicase activity"/>
    <property type="evidence" value="ECO:0007669"/>
    <property type="project" value="UniProtKB-EC"/>
</dbReference>
<reference evidence="15 16" key="1">
    <citation type="submission" date="2017-07" db="EMBL/GenBank/DDBJ databases">
        <title>Thauera sp. KNDSS-Mac4 genome sequence and assembly.</title>
        <authorList>
            <person name="Mayilraj S."/>
        </authorList>
    </citation>
    <scope>NUCLEOTIDE SEQUENCE [LARGE SCALE GENOMIC DNA]</scope>
    <source>
        <strain evidence="15 16">KNDSS-Mac4</strain>
    </source>
</reference>
<comment type="similarity">
    <text evidence="1">Belongs to the helicase family. UvrD subfamily.</text>
</comment>
<evidence type="ECO:0000256" key="7">
    <source>
        <dbReference type="ARBA" id="ARBA00023235"/>
    </source>
</evidence>
<dbReference type="InterPro" id="IPR014017">
    <property type="entry name" value="DNA_helicase_UvrD-like_C"/>
</dbReference>
<dbReference type="GO" id="GO:0016887">
    <property type="term" value="F:ATP hydrolysis activity"/>
    <property type="evidence" value="ECO:0007669"/>
    <property type="project" value="RHEA"/>
</dbReference>
<protein>
    <recommendedName>
        <fullName evidence="9">DNA 3'-5' helicase</fullName>
        <ecNumber evidence="9">5.6.2.4</ecNumber>
    </recommendedName>
    <alternativeName>
        <fullName evidence="10">DNA 3'-5' helicase II</fullName>
    </alternativeName>
</protein>
<keyword evidence="4 12" id="KW-0347">Helicase</keyword>
<dbReference type="AlphaFoldDB" id="A0A235EZX5"/>
<dbReference type="GO" id="GO:0003677">
    <property type="term" value="F:DNA binding"/>
    <property type="evidence" value="ECO:0007669"/>
    <property type="project" value="UniProtKB-KW"/>
</dbReference>
<feature type="domain" description="UvrD-like helicase C-terminal" evidence="14">
    <location>
        <begin position="288"/>
        <end position="563"/>
    </location>
</feature>
<dbReference type="Pfam" id="PF21196">
    <property type="entry name" value="PcrA_UvrD_tudor"/>
    <property type="match status" value="1"/>
</dbReference>
<evidence type="ECO:0000256" key="4">
    <source>
        <dbReference type="ARBA" id="ARBA00022806"/>
    </source>
</evidence>
<evidence type="ECO:0000256" key="10">
    <source>
        <dbReference type="ARBA" id="ARBA00034923"/>
    </source>
</evidence>
<evidence type="ECO:0000313" key="15">
    <source>
        <dbReference type="EMBL" id="OYD54117.1"/>
    </source>
</evidence>
<dbReference type="InterPro" id="IPR014016">
    <property type="entry name" value="UvrD-like_ATP-bd"/>
</dbReference>
<dbReference type="Pfam" id="PF00580">
    <property type="entry name" value="UvrD-helicase"/>
    <property type="match status" value="1"/>
</dbReference>
<feature type="domain" description="UvrD-like helicase ATP-binding" evidence="13">
    <location>
        <begin position="6"/>
        <end position="287"/>
    </location>
</feature>
<evidence type="ECO:0000256" key="12">
    <source>
        <dbReference type="PROSITE-ProRule" id="PRU00560"/>
    </source>
</evidence>
<comment type="catalytic activity">
    <reaction evidence="11">
        <text>ATP + H2O = ADP + phosphate + H(+)</text>
        <dbReference type="Rhea" id="RHEA:13065"/>
        <dbReference type="ChEBI" id="CHEBI:15377"/>
        <dbReference type="ChEBI" id="CHEBI:15378"/>
        <dbReference type="ChEBI" id="CHEBI:30616"/>
        <dbReference type="ChEBI" id="CHEBI:43474"/>
        <dbReference type="ChEBI" id="CHEBI:456216"/>
        <dbReference type="EC" id="5.6.2.4"/>
    </reaction>
</comment>
<evidence type="ECO:0000259" key="14">
    <source>
        <dbReference type="PROSITE" id="PS51217"/>
    </source>
</evidence>
<evidence type="ECO:0000259" key="13">
    <source>
        <dbReference type="PROSITE" id="PS51198"/>
    </source>
</evidence>
<name>A0A235EZX5_9RHOO</name>
<dbReference type="RefSeq" id="WP_094268272.1">
    <property type="nucleotide sequence ID" value="NZ_NOIH01000009.1"/>
</dbReference>
<dbReference type="Gene3D" id="1.10.10.160">
    <property type="match status" value="1"/>
</dbReference>
<dbReference type="Gene3D" id="1.10.486.10">
    <property type="entry name" value="PCRA, domain 4"/>
    <property type="match status" value="1"/>
</dbReference>
<dbReference type="Proteomes" id="UP000215181">
    <property type="component" value="Unassembled WGS sequence"/>
</dbReference>
<evidence type="ECO:0000256" key="2">
    <source>
        <dbReference type="ARBA" id="ARBA00022741"/>
    </source>
</evidence>
<dbReference type="GO" id="GO:0005829">
    <property type="term" value="C:cytosol"/>
    <property type="evidence" value="ECO:0007669"/>
    <property type="project" value="TreeGrafter"/>
</dbReference>
<dbReference type="PANTHER" id="PTHR11070">
    <property type="entry name" value="UVRD / RECB / PCRA DNA HELICASE FAMILY MEMBER"/>
    <property type="match status" value="1"/>
</dbReference>
<dbReference type="PROSITE" id="PS51198">
    <property type="entry name" value="UVRD_HELICASE_ATP_BIND"/>
    <property type="match status" value="1"/>
</dbReference>
<dbReference type="EC" id="5.6.2.4" evidence="9"/>
<evidence type="ECO:0000313" key="16">
    <source>
        <dbReference type="Proteomes" id="UP000215181"/>
    </source>
</evidence>
<feature type="binding site" evidence="12">
    <location>
        <begin position="27"/>
        <end position="34"/>
    </location>
    <ligand>
        <name>ATP</name>
        <dbReference type="ChEBI" id="CHEBI:30616"/>
    </ligand>
</feature>
<dbReference type="SUPFAM" id="SSF52540">
    <property type="entry name" value="P-loop containing nucleoside triphosphate hydrolases"/>
    <property type="match status" value="1"/>
</dbReference>
<evidence type="ECO:0000256" key="9">
    <source>
        <dbReference type="ARBA" id="ARBA00034808"/>
    </source>
</evidence>
<dbReference type="PANTHER" id="PTHR11070:SF2">
    <property type="entry name" value="ATP-DEPENDENT DNA HELICASE SRS2"/>
    <property type="match status" value="1"/>
</dbReference>
<dbReference type="InterPro" id="IPR013986">
    <property type="entry name" value="DExx_box_DNA_helicase_dom_sf"/>
</dbReference>
<evidence type="ECO:0000256" key="3">
    <source>
        <dbReference type="ARBA" id="ARBA00022801"/>
    </source>
</evidence>
<dbReference type="OrthoDB" id="5905204at2"/>
<keyword evidence="2 12" id="KW-0547">Nucleotide-binding</keyword>
<evidence type="ECO:0000256" key="8">
    <source>
        <dbReference type="ARBA" id="ARBA00034617"/>
    </source>
</evidence>
<keyword evidence="6" id="KW-0238">DNA-binding</keyword>
<dbReference type="EMBL" id="NOIH01000009">
    <property type="protein sequence ID" value="OYD54117.1"/>
    <property type="molecule type" value="Genomic_DNA"/>
</dbReference>
<proteinExistence type="inferred from homology"/>
<evidence type="ECO:0000256" key="5">
    <source>
        <dbReference type="ARBA" id="ARBA00022840"/>
    </source>
</evidence>
<dbReference type="GO" id="GO:0033202">
    <property type="term" value="C:DNA helicase complex"/>
    <property type="evidence" value="ECO:0007669"/>
    <property type="project" value="TreeGrafter"/>
</dbReference>
<accession>A0A235EZX5</accession>
<keyword evidence="7" id="KW-0413">Isomerase</keyword>
<dbReference type="CDD" id="cd18807">
    <property type="entry name" value="SF1_C_UvrD"/>
    <property type="match status" value="1"/>
</dbReference>
<evidence type="ECO:0000256" key="11">
    <source>
        <dbReference type="ARBA" id="ARBA00048988"/>
    </source>
</evidence>
<dbReference type="PROSITE" id="PS51217">
    <property type="entry name" value="UVRD_HELICASE_CTER"/>
    <property type="match status" value="1"/>
</dbReference>
<dbReference type="CDD" id="cd17932">
    <property type="entry name" value="DEXQc_UvrD"/>
    <property type="match status" value="1"/>
</dbReference>
<comment type="caution">
    <text evidence="15">The sequence shown here is derived from an EMBL/GenBank/DDBJ whole genome shotgun (WGS) entry which is preliminary data.</text>
</comment>
<dbReference type="GO" id="GO:0005524">
    <property type="term" value="F:ATP binding"/>
    <property type="evidence" value="ECO:0007669"/>
    <property type="project" value="UniProtKB-UniRule"/>
</dbReference>
<keyword evidence="3 12" id="KW-0378">Hydrolase</keyword>
<dbReference type="Gene3D" id="3.40.50.300">
    <property type="entry name" value="P-loop containing nucleotide triphosphate hydrolases"/>
    <property type="match status" value="2"/>
</dbReference>
<evidence type="ECO:0000256" key="1">
    <source>
        <dbReference type="ARBA" id="ARBA00009922"/>
    </source>
</evidence>
<keyword evidence="16" id="KW-1185">Reference proteome</keyword>